<feature type="region of interest" description="Disordered" evidence="16">
    <location>
        <begin position="938"/>
        <end position="988"/>
    </location>
</feature>
<dbReference type="Proteomes" id="UP000297245">
    <property type="component" value="Unassembled WGS sequence"/>
</dbReference>
<keyword evidence="13 17" id="KW-0472">Membrane</keyword>
<dbReference type="InterPro" id="IPR007484">
    <property type="entry name" value="Peptidase_M28"/>
</dbReference>
<feature type="transmembrane region" description="Helical" evidence="17">
    <location>
        <begin position="598"/>
        <end position="620"/>
    </location>
</feature>
<comment type="similarity">
    <text evidence="4 15">Belongs to the peptidase M28 family.</text>
</comment>
<feature type="compositionally biased region" description="Low complexity" evidence="16">
    <location>
        <begin position="439"/>
        <end position="450"/>
    </location>
</feature>
<dbReference type="Gene3D" id="3.40.630.10">
    <property type="entry name" value="Zn peptidases"/>
    <property type="match status" value="1"/>
</dbReference>
<evidence type="ECO:0000256" key="9">
    <source>
        <dbReference type="ARBA" id="ARBA00022801"/>
    </source>
</evidence>
<comment type="function">
    <text evidence="2">May be involved in vacuolar sorting and osmoregulation.</text>
</comment>
<dbReference type="CDD" id="cd03875">
    <property type="entry name" value="M28_Fxna_like"/>
    <property type="match status" value="1"/>
</dbReference>
<evidence type="ECO:0000256" key="2">
    <source>
        <dbReference type="ARBA" id="ARBA00003273"/>
    </source>
</evidence>
<feature type="region of interest" description="Disordered" evidence="16">
    <location>
        <begin position="436"/>
        <end position="467"/>
    </location>
</feature>
<accession>A0A4S8LU22</accession>
<keyword evidence="9 15" id="KW-0378">Hydrolase</keyword>
<keyword evidence="6 15" id="KW-0645">Protease</keyword>
<feature type="transmembrane region" description="Helical" evidence="17">
    <location>
        <begin position="381"/>
        <end position="414"/>
    </location>
</feature>
<feature type="chain" id="PRO_5020940458" description="Peptide hydrolase" evidence="15">
    <location>
        <begin position="24"/>
        <end position="1237"/>
    </location>
</feature>
<feature type="region of interest" description="Disordered" evidence="16">
    <location>
        <begin position="1136"/>
        <end position="1165"/>
    </location>
</feature>
<feature type="region of interest" description="Disordered" evidence="16">
    <location>
        <begin position="631"/>
        <end position="663"/>
    </location>
</feature>
<dbReference type="SUPFAM" id="SSF53187">
    <property type="entry name" value="Zn-dependent exopeptidases"/>
    <property type="match status" value="1"/>
</dbReference>
<feature type="transmembrane region" description="Helical" evidence="17">
    <location>
        <begin position="803"/>
        <end position="822"/>
    </location>
</feature>
<organism evidence="20 21">
    <name type="scientific">Dendrothele bispora (strain CBS 962.96)</name>
    <dbReference type="NCBI Taxonomy" id="1314807"/>
    <lineage>
        <taxon>Eukaryota</taxon>
        <taxon>Fungi</taxon>
        <taxon>Dikarya</taxon>
        <taxon>Basidiomycota</taxon>
        <taxon>Agaricomycotina</taxon>
        <taxon>Agaricomycetes</taxon>
        <taxon>Agaricomycetidae</taxon>
        <taxon>Agaricales</taxon>
        <taxon>Agaricales incertae sedis</taxon>
        <taxon>Dendrothele</taxon>
    </lineage>
</organism>
<dbReference type="EMBL" id="ML179278">
    <property type="protein sequence ID" value="THU92478.1"/>
    <property type="molecule type" value="Genomic_DNA"/>
</dbReference>
<feature type="transmembrane region" description="Helical" evidence="17">
    <location>
        <begin position="480"/>
        <end position="505"/>
    </location>
</feature>
<dbReference type="AlphaFoldDB" id="A0A4S8LU22"/>
<evidence type="ECO:0000256" key="5">
    <source>
        <dbReference type="ARBA" id="ARBA00022554"/>
    </source>
</evidence>
<feature type="compositionally biased region" description="Low complexity" evidence="16">
    <location>
        <begin position="1059"/>
        <end position="1075"/>
    </location>
</feature>
<dbReference type="PANTHER" id="PTHR12147">
    <property type="entry name" value="METALLOPEPTIDASE M28 FAMILY MEMBER"/>
    <property type="match status" value="1"/>
</dbReference>
<evidence type="ECO:0000256" key="17">
    <source>
        <dbReference type="SAM" id="Phobius"/>
    </source>
</evidence>
<evidence type="ECO:0000313" key="21">
    <source>
        <dbReference type="Proteomes" id="UP000297245"/>
    </source>
</evidence>
<dbReference type="GO" id="GO:0005774">
    <property type="term" value="C:vacuolar membrane"/>
    <property type="evidence" value="ECO:0007669"/>
    <property type="project" value="UniProtKB-SubCell"/>
</dbReference>
<evidence type="ECO:0000256" key="7">
    <source>
        <dbReference type="ARBA" id="ARBA00022692"/>
    </source>
</evidence>
<comment type="cofactor">
    <cofactor evidence="1">
        <name>Zn(2+)</name>
        <dbReference type="ChEBI" id="CHEBI:29105"/>
    </cofactor>
</comment>
<evidence type="ECO:0000256" key="4">
    <source>
        <dbReference type="ARBA" id="ARBA00010918"/>
    </source>
</evidence>
<dbReference type="Pfam" id="PF22250">
    <property type="entry name" value="PFF1_C"/>
    <property type="match status" value="2"/>
</dbReference>
<sequence>MGRTTSAFVVLLYLAVFLSVFISDQLPSVPSEDVQHREFGLNLTEAYADLQHVARMPHPYMSHANDQVRKYILGRVLEIQGKASTRENGVEVKVSDDLFTNGSWGANPLTMTGSGIGTYFEGTNILVKILGSSEAQEGEGQGAVLFSAHYDSVSTAPGATDDAMGVITLLQLLSYFSSNPPLRTVIFNINNGEEDGLNGAKAFLLHPWISNSNSTQTQPQPQVPSSEIPTTFLNLEGAASGGRPLLFRATGGNVLRSFARGRVSHPHANVLSSDAFKRGFIRSGTDYSVYNQPCAVPNSNSENPGPGCRPMEGIDIAFYRGRSKYHTKYDSVAYTDGRERALWAMMEMAWGSGRALVNGDRDGFDGTGGVGRDQNSVYFDLFGVSFLIFPLSYLLTFNITALVAGPIILILLLLSESALVRSRRARKPQTVIIVEEESSSSSSSESPGSEQEAETDTTRTEAATTRASKWRSKVPRMSTVWLHLQFWVALVVTVGVQVAIVFGYLKINPFFTYTYPFLVLLSCFSFSVLTFTSVLSISTLFHPSSSFSSSSSSLSYPSPQTQTQTIFLHLYIFTYVLLILSTVGITRLSLGSSYFVSVWNLVLWIGCVGNAIGGCVFGGLGRGDESVEVVVRSTSRDRDRDREGDVQTSTSTHEHEDADERTPLIRHRSVGSQSLSSSSPSSNNKSTLLHDILLVLPSLLLSIVLIPVPLIVLTHVAAILLGALPQTLADGSEPGVVYGAISLLGVGGAMVGVPLMVRVREEETVVGSRQQRGSSGGGKMSKRGDKTGTGSGTGFGFGFGAKVVTLITLFGTGILLAAWIPWPNEWLPASSSSSSMRRTRAQGWEGWKGGVFPFDEGSPLKQWVYYQQEEEKKKTGKAKVTTTLTGTSPFLEQMILPGLPSYRGDGAYEEKRRCVGLGGQEVKRGLKQCSWVVWEGDLERGTPSRDGDRDRDQERWEMIPDPGVMSEDTVQLGHEEEEDEDDEDKDVDLSARSWDWEIPTNKWIRARARRTSFNVTSYSEASSVNDTKAGAQFRIRGQNTRACRVYFDSPVEGFRVLPIPSSSSSSEPASPAFAPGNGRDELNGNWTAVNTTEVRLWSRTWDREFVVDVIWDNAKDQDMKDSRWSGWQGYQGAFGVASSDHESNEDGHEGTVEGEQNKSSPTRSGRVACEWSEYESGMVGLGLDVNGTVPSCSILIGIGSTGGKIPAYEEVLTFLPRWAVASKLTDGLVEVESAFVL</sequence>
<feature type="transmembrane region" description="Helical" evidence="17">
    <location>
        <begin position="517"/>
        <end position="541"/>
    </location>
</feature>
<evidence type="ECO:0000256" key="13">
    <source>
        <dbReference type="ARBA" id="ARBA00023136"/>
    </source>
</evidence>
<evidence type="ECO:0000256" key="10">
    <source>
        <dbReference type="ARBA" id="ARBA00022833"/>
    </source>
</evidence>
<gene>
    <name evidence="20" type="ORF">K435DRAFT_862448</name>
</gene>
<evidence type="ECO:0000256" key="15">
    <source>
        <dbReference type="RuleBase" id="RU361240"/>
    </source>
</evidence>
<dbReference type="EC" id="3.4.-.-" evidence="15"/>
<keyword evidence="21" id="KW-1185">Reference proteome</keyword>
<feature type="compositionally biased region" description="Basic and acidic residues" evidence="16">
    <location>
        <begin position="634"/>
        <end position="645"/>
    </location>
</feature>
<keyword evidence="12" id="KW-0482">Metalloprotease</keyword>
<evidence type="ECO:0000256" key="6">
    <source>
        <dbReference type="ARBA" id="ARBA00022670"/>
    </source>
</evidence>
<feature type="transmembrane region" description="Helical" evidence="17">
    <location>
        <begin position="692"/>
        <end position="724"/>
    </location>
</feature>
<keyword evidence="11 17" id="KW-1133">Transmembrane helix</keyword>
<name>A0A4S8LU22_DENBC</name>
<dbReference type="InterPro" id="IPR053975">
    <property type="entry name" value="PFF1_C"/>
</dbReference>
<reference evidence="20 21" key="1">
    <citation type="journal article" date="2019" name="Nat. Ecol. Evol.">
        <title>Megaphylogeny resolves global patterns of mushroom evolution.</title>
        <authorList>
            <person name="Varga T."/>
            <person name="Krizsan K."/>
            <person name="Foldi C."/>
            <person name="Dima B."/>
            <person name="Sanchez-Garcia M."/>
            <person name="Sanchez-Ramirez S."/>
            <person name="Szollosi G.J."/>
            <person name="Szarkandi J.G."/>
            <person name="Papp V."/>
            <person name="Albert L."/>
            <person name="Andreopoulos W."/>
            <person name="Angelini C."/>
            <person name="Antonin V."/>
            <person name="Barry K.W."/>
            <person name="Bougher N.L."/>
            <person name="Buchanan P."/>
            <person name="Buyck B."/>
            <person name="Bense V."/>
            <person name="Catcheside P."/>
            <person name="Chovatia M."/>
            <person name="Cooper J."/>
            <person name="Damon W."/>
            <person name="Desjardin D."/>
            <person name="Finy P."/>
            <person name="Geml J."/>
            <person name="Haridas S."/>
            <person name="Hughes K."/>
            <person name="Justo A."/>
            <person name="Karasinski D."/>
            <person name="Kautmanova I."/>
            <person name="Kiss B."/>
            <person name="Kocsube S."/>
            <person name="Kotiranta H."/>
            <person name="LaButti K.M."/>
            <person name="Lechner B.E."/>
            <person name="Liimatainen K."/>
            <person name="Lipzen A."/>
            <person name="Lukacs Z."/>
            <person name="Mihaltcheva S."/>
            <person name="Morgado L.N."/>
            <person name="Niskanen T."/>
            <person name="Noordeloos M.E."/>
            <person name="Ohm R.A."/>
            <person name="Ortiz-Santana B."/>
            <person name="Ovrebo C."/>
            <person name="Racz N."/>
            <person name="Riley R."/>
            <person name="Savchenko A."/>
            <person name="Shiryaev A."/>
            <person name="Soop K."/>
            <person name="Spirin V."/>
            <person name="Szebenyi C."/>
            <person name="Tomsovsky M."/>
            <person name="Tulloss R.E."/>
            <person name="Uehling J."/>
            <person name="Grigoriev I.V."/>
            <person name="Vagvolgyi C."/>
            <person name="Papp T."/>
            <person name="Martin F.M."/>
            <person name="Miettinen O."/>
            <person name="Hibbett D.S."/>
            <person name="Nagy L.G."/>
        </authorList>
    </citation>
    <scope>NUCLEOTIDE SEQUENCE [LARGE SCALE GENOMIC DNA]</scope>
    <source>
        <strain evidence="20 21">CBS 962.96</strain>
    </source>
</reference>
<feature type="region of interest" description="Disordered" evidence="16">
    <location>
        <begin position="1059"/>
        <end position="1085"/>
    </location>
</feature>
<keyword evidence="8 15" id="KW-0479">Metal-binding</keyword>
<dbReference type="InterPro" id="IPR048024">
    <property type="entry name" value="Fxna-like_M28_dom"/>
</dbReference>
<evidence type="ECO:0000256" key="1">
    <source>
        <dbReference type="ARBA" id="ARBA00001947"/>
    </source>
</evidence>
<keyword evidence="14" id="KW-0325">Glycoprotein</keyword>
<feature type="compositionally biased region" description="Acidic residues" evidence="16">
    <location>
        <begin position="975"/>
        <end position="986"/>
    </location>
</feature>
<feature type="compositionally biased region" description="Basic and acidic residues" evidence="16">
    <location>
        <begin position="938"/>
        <end position="958"/>
    </location>
</feature>
<feature type="domain" description="Peptidase M28" evidence="18">
    <location>
        <begin position="124"/>
        <end position="338"/>
    </location>
</feature>
<keyword evidence="10 15" id="KW-0862">Zinc</keyword>
<protein>
    <recommendedName>
        <fullName evidence="15">Peptide hydrolase</fullName>
        <ecNumber evidence="15">3.4.-.-</ecNumber>
    </recommendedName>
</protein>
<evidence type="ECO:0000313" key="20">
    <source>
        <dbReference type="EMBL" id="THU92478.1"/>
    </source>
</evidence>
<feature type="region of interest" description="Disordered" evidence="16">
    <location>
        <begin position="766"/>
        <end position="787"/>
    </location>
</feature>
<proteinExistence type="inferred from homology"/>
<feature type="transmembrane region" description="Helical" evidence="17">
    <location>
        <begin position="736"/>
        <end position="757"/>
    </location>
</feature>
<evidence type="ECO:0000256" key="12">
    <source>
        <dbReference type="ARBA" id="ARBA00023049"/>
    </source>
</evidence>
<feature type="compositionally biased region" description="Basic and acidic residues" evidence="16">
    <location>
        <begin position="1139"/>
        <end position="1151"/>
    </location>
</feature>
<keyword evidence="5" id="KW-0926">Vacuole</keyword>
<feature type="signal peptide" evidence="15">
    <location>
        <begin position="1"/>
        <end position="23"/>
    </location>
</feature>
<comment type="subcellular location">
    <subcellularLocation>
        <location evidence="3">Vacuole membrane</location>
        <topology evidence="3">Multi-pass membrane protein</topology>
    </subcellularLocation>
</comment>
<keyword evidence="15" id="KW-0732">Signal</keyword>
<evidence type="ECO:0000256" key="8">
    <source>
        <dbReference type="ARBA" id="ARBA00022723"/>
    </source>
</evidence>
<feature type="domain" description="Vacuolar membrane protease C-terminal" evidence="19">
    <location>
        <begin position="1011"/>
        <end position="1119"/>
    </location>
</feature>
<evidence type="ECO:0000259" key="19">
    <source>
        <dbReference type="Pfam" id="PF22250"/>
    </source>
</evidence>
<evidence type="ECO:0000256" key="16">
    <source>
        <dbReference type="SAM" id="MobiDB-lite"/>
    </source>
</evidence>
<evidence type="ECO:0000256" key="3">
    <source>
        <dbReference type="ARBA" id="ARBA00004128"/>
    </source>
</evidence>
<evidence type="ECO:0000259" key="18">
    <source>
        <dbReference type="Pfam" id="PF04389"/>
    </source>
</evidence>
<evidence type="ECO:0000256" key="14">
    <source>
        <dbReference type="ARBA" id="ARBA00023180"/>
    </source>
</evidence>
<dbReference type="Pfam" id="PF04389">
    <property type="entry name" value="Peptidase_M28"/>
    <property type="match status" value="1"/>
</dbReference>
<dbReference type="InterPro" id="IPR045175">
    <property type="entry name" value="M28_fam"/>
</dbReference>
<dbReference type="GO" id="GO:0046872">
    <property type="term" value="F:metal ion binding"/>
    <property type="evidence" value="ECO:0007669"/>
    <property type="project" value="UniProtKB-KW"/>
</dbReference>
<feature type="domain" description="Vacuolar membrane protease C-terminal" evidence="19">
    <location>
        <begin position="1155"/>
        <end position="1231"/>
    </location>
</feature>
<dbReference type="PANTHER" id="PTHR12147:SF58">
    <property type="entry name" value="VACUOLAR MEMBRANE PROTEASE"/>
    <property type="match status" value="1"/>
</dbReference>
<feature type="compositionally biased region" description="Basic and acidic residues" evidence="16">
    <location>
        <begin position="652"/>
        <end position="663"/>
    </location>
</feature>
<dbReference type="GO" id="GO:0008235">
    <property type="term" value="F:metalloexopeptidase activity"/>
    <property type="evidence" value="ECO:0007669"/>
    <property type="project" value="InterPro"/>
</dbReference>
<evidence type="ECO:0000256" key="11">
    <source>
        <dbReference type="ARBA" id="ARBA00022989"/>
    </source>
</evidence>
<dbReference type="GO" id="GO:0006508">
    <property type="term" value="P:proteolysis"/>
    <property type="evidence" value="ECO:0007669"/>
    <property type="project" value="UniProtKB-KW"/>
</dbReference>
<dbReference type="OrthoDB" id="76293at2759"/>
<keyword evidence="7 17" id="KW-0812">Transmembrane</keyword>
<feature type="transmembrane region" description="Helical" evidence="17">
    <location>
        <begin position="566"/>
        <end position="586"/>
    </location>
</feature>